<sequence>MPSTRICNYVSGDSHPDHQDDNAHSHVEGAGPWSGEDEGSGAHAGARSPCSQIASAVKAFVGRLDMPLTSKSAFYGALKMTSELSSLKRKSCGGILFSSFNLLGNSSALDSLQRCRLQAHLESTTAEMAKLNYLVRGNVRPA</sequence>
<feature type="compositionally biased region" description="Basic and acidic residues" evidence="1">
    <location>
        <begin position="14"/>
        <end position="27"/>
    </location>
</feature>
<evidence type="ECO:0000313" key="3">
    <source>
        <dbReference type="Proteomes" id="UP000355283"/>
    </source>
</evidence>
<reference evidence="2 3" key="1">
    <citation type="submission" date="2019-01" db="EMBL/GenBank/DDBJ databases">
        <title>Nuclear Genome Assembly of the Microalgal Biofuel strain Nannochloropsis salina CCMP1776.</title>
        <authorList>
            <person name="Hovde B."/>
        </authorList>
    </citation>
    <scope>NUCLEOTIDE SEQUENCE [LARGE SCALE GENOMIC DNA]</scope>
    <source>
        <strain evidence="2 3">CCMP1776</strain>
    </source>
</reference>
<comment type="caution">
    <text evidence="2">The sequence shown here is derived from an EMBL/GenBank/DDBJ whole genome shotgun (WGS) entry which is preliminary data.</text>
</comment>
<proteinExistence type="predicted"/>
<organism evidence="2 3">
    <name type="scientific">Nannochloropsis salina CCMP1776</name>
    <dbReference type="NCBI Taxonomy" id="1027361"/>
    <lineage>
        <taxon>Eukaryota</taxon>
        <taxon>Sar</taxon>
        <taxon>Stramenopiles</taxon>
        <taxon>Ochrophyta</taxon>
        <taxon>Eustigmatophyceae</taxon>
        <taxon>Eustigmatales</taxon>
        <taxon>Monodopsidaceae</taxon>
        <taxon>Microchloropsis</taxon>
        <taxon>Microchloropsis salina</taxon>
    </lineage>
</organism>
<dbReference type="Proteomes" id="UP000355283">
    <property type="component" value="Unassembled WGS sequence"/>
</dbReference>
<feature type="region of interest" description="Disordered" evidence="1">
    <location>
        <begin position="11"/>
        <end position="47"/>
    </location>
</feature>
<evidence type="ECO:0000313" key="2">
    <source>
        <dbReference type="EMBL" id="TFJ81569.1"/>
    </source>
</evidence>
<keyword evidence="3" id="KW-1185">Reference proteome</keyword>
<protein>
    <submittedName>
        <fullName evidence="2">Uncharacterized protein</fullName>
    </submittedName>
</protein>
<evidence type="ECO:0000256" key="1">
    <source>
        <dbReference type="SAM" id="MobiDB-lite"/>
    </source>
</evidence>
<name>A0A4D9CYI3_9STRA</name>
<dbReference type="AlphaFoldDB" id="A0A4D9CYI3"/>
<accession>A0A4D9CYI3</accession>
<gene>
    <name evidence="2" type="ORF">NSK_006820</name>
</gene>
<dbReference type="EMBL" id="SDOX01000122">
    <property type="protein sequence ID" value="TFJ81569.1"/>
    <property type="molecule type" value="Genomic_DNA"/>
</dbReference>